<dbReference type="Proteomes" id="UP000683360">
    <property type="component" value="Unassembled WGS sequence"/>
</dbReference>
<keyword evidence="1" id="KW-0378">Hydrolase</keyword>
<feature type="compositionally biased region" description="Polar residues" evidence="3">
    <location>
        <begin position="452"/>
        <end position="470"/>
    </location>
</feature>
<name>A0A8S3RMD5_MYTED</name>
<dbReference type="PROSITE" id="PS50158">
    <property type="entry name" value="ZF_CCHC"/>
    <property type="match status" value="1"/>
</dbReference>
<dbReference type="Gene3D" id="2.40.70.10">
    <property type="entry name" value="Acid Proteases"/>
    <property type="match status" value="1"/>
</dbReference>
<dbReference type="GO" id="GO:0003676">
    <property type="term" value="F:nucleic acid binding"/>
    <property type="evidence" value="ECO:0007669"/>
    <property type="project" value="InterPro"/>
</dbReference>
<feature type="domain" description="Peptidase A2" evidence="5">
    <location>
        <begin position="584"/>
        <end position="621"/>
    </location>
</feature>
<dbReference type="SMART" id="SM00343">
    <property type="entry name" value="ZnF_C2HC"/>
    <property type="match status" value="1"/>
</dbReference>
<evidence type="ECO:0000259" key="4">
    <source>
        <dbReference type="PROSITE" id="PS50158"/>
    </source>
</evidence>
<dbReference type="InterPro" id="IPR001878">
    <property type="entry name" value="Znf_CCHC"/>
</dbReference>
<gene>
    <name evidence="6" type="ORF">MEDL_23558</name>
</gene>
<dbReference type="InterPro" id="IPR001969">
    <property type="entry name" value="Aspartic_peptidase_AS"/>
</dbReference>
<keyword evidence="2" id="KW-0862">Zinc</keyword>
<accession>A0A8S3RMD5</accession>
<organism evidence="6 7">
    <name type="scientific">Mytilus edulis</name>
    <name type="common">Blue mussel</name>
    <dbReference type="NCBI Taxonomy" id="6550"/>
    <lineage>
        <taxon>Eukaryota</taxon>
        <taxon>Metazoa</taxon>
        <taxon>Spiralia</taxon>
        <taxon>Lophotrochozoa</taxon>
        <taxon>Mollusca</taxon>
        <taxon>Bivalvia</taxon>
        <taxon>Autobranchia</taxon>
        <taxon>Pteriomorphia</taxon>
        <taxon>Mytilida</taxon>
        <taxon>Mytiloidea</taxon>
        <taxon>Mytilidae</taxon>
        <taxon>Mytilinae</taxon>
        <taxon>Mytilus</taxon>
    </lineage>
</organism>
<feature type="region of interest" description="Disordered" evidence="3">
    <location>
        <begin position="921"/>
        <end position="944"/>
    </location>
</feature>
<feature type="region of interest" description="Disordered" evidence="3">
    <location>
        <begin position="452"/>
        <end position="496"/>
    </location>
</feature>
<feature type="domain" description="CCHC-type" evidence="4">
    <location>
        <begin position="506"/>
        <end position="521"/>
    </location>
</feature>
<evidence type="ECO:0000256" key="3">
    <source>
        <dbReference type="SAM" id="MobiDB-lite"/>
    </source>
</evidence>
<feature type="compositionally biased region" description="Basic and acidic residues" evidence="3">
    <location>
        <begin position="304"/>
        <end position="317"/>
    </location>
</feature>
<dbReference type="Gene3D" id="4.10.60.10">
    <property type="entry name" value="Zinc finger, CCHC-type"/>
    <property type="match status" value="1"/>
</dbReference>
<feature type="compositionally biased region" description="Low complexity" evidence="3">
    <location>
        <begin position="344"/>
        <end position="363"/>
    </location>
</feature>
<dbReference type="InterPro" id="IPR001995">
    <property type="entry name" value="Peptidase_A2_cat"/>
</dbReference>
<keyword evidence="2" id="KW-0479">Metal-binding</keyword>
<evidence type="ECO:0000313" key="6">
    <source>
        <dbReference type="EMBL" id="CAG2209429.1"/>
    </source>
</evidence>
<reference evidence="6" key="1">
    <citation type="submission" date="2021-03" db="EMBL/GenBank/DDBJ databases">
        <authorList>
            <person name="Bekaert M."/>
        </authorList>
    </citation>
    <scope>NUCLEOTIDE SEQUENCE</scope>
</reference>
<feature type="compositionally biased region" description="Basic and acidic residues" evidence="3">
    <location>
        <begin position="263"/>
        <end position="286"/>
    </location>
</feature>
<dbReference type="Pfam" id="PF13650">
    <property type="entry name" value="Asp_protease_2"/>
    <property type="match status" value="1"/>
</dbReference>
<feature type="region of interest" description="Disordered" evidence="3">
    <location>
        <begin position="191"/>
        <end position="371"/>
    </location>
</feature>
<sequence length="1046" mass="119949">MLEQLHCEPSQESLSSESLNSDLSVCSNEYCTPPPRINMVAHPQPNSQQDGDVPYDRMFTPLSQNWHIQNPVVDQQEDCNHQQEVQQTPPRYKSPDYDQQPRFLHTPTPDHVHFSPSVQHENHYVDQYQHGFNNRFQPQSSVPEVQQHKMIGQQRLQQQVCAIVKQPKYSEPRFQPPSSVPEVQQHKMIGHPTSMYQPPRDEPPPQAPTNLTPYNHQYIPGLTYPSLGQSQPLHVPQLPMPGTQQQPPPSGAPQLHYNQPSARQKEYNSDYYGRQERSDPRHKYTGDSDTSNVSAYRQTRTKRRSEPEYNRPRENQQHDFSPLRSVRSFPLHRSRSSPRRSRGSSDSQSESDTDGQSSESSQEIAGTEACISKPKSMDAALDMIRWCQHTRKAVSAIQKTRKRSEDSLSEKSVNSPVVLGVGSTKSSMDNRLSRIEEYIEKMMSTVTNLVQEQSAKHGTSPSSRSPNQDNRYSDYSPSRNYGRGRGRGNNSGDRRYTRQGYYNNECFNCHQQGHYIKDCPDLYVQETGRQSVQKEPTSQQVSFDENNKDNSHESEGVVSGISTVRSLGSAKLFRVEVYIAGKKVLALVDSGSEVTILKDTIFDTLEPKPYVIRETTMHGAGTNMTMPCRLSSPIKFKIGDIQFNQQLYVAPVSCDMILGCDFIMHYRVVMNIRESLGFYTCPKSGKRERTCVQSRTDRKCPVKNCPVVVDRRDVKRHCFEEHLSEIFQTYHSKRLMEDRRFHQHRAYVVMLLAKWLTRQETVTAKDLVNFLNEKSFVPRSTHVTGIQMQVHRTVCKEMGWTDYFRYSLRPVNSPACLLNWRVLTSVLHFLTPEQQDMVAEGFNYNPRNPPEPEELAQMNANFWPVFVNKTQVESAILQKEGEEDKVQSEQEERTIVMDEKEEIYYESEHLNVRSTSYSLMESKSKKRKLPSSIENNDTDAHHTSENETAIILGRQVSQLAESQIEPSSSQLKSIQSPQVPTLVLIQYEGLQCMARVSSMTELYKVVTERFPESGNVSLICEGTVLDDSVCFDLLGHRPHIEVRRLQ</sequence>
<evidence type="ECO:0000313" key="7">
    <source>
        <dbReference type="Proteomes" id="UP000683360"/>
    </source>
</evidence>
<feature type="compositionally biased region" description="Basic residues" evidence="3">
    <location>
        <begin position="330"/>
        <end position="342"/>
    </location>
</feature>
<feature type="compositionally biased region" description="Low complexity" evidence="3">
    <location>
        <begin position="8"/>
        <end position="20"/>
    </location>
</feature>
<evidence type="ECO:0000256" key="1">
    <source>
        <dbReference type="ARBA" id="ARBA00022801"/>
    </source>
</evidence>
<dbReference type="AlphaFoldDB" id="A0A8S3RMD5"/>
<proteinExistence type="predicted"/>
<dbReference type="GO" id="GO:0008270">
    <property type="term" value="F:zinc ion binding"/>
    <property type="evidence" value="ECO:0007669"/>
    <property type="project" value="UniProtKB-KW"/>
</dbReference>
<dbReference type="GO" id="GO:0004190">
    <property type="term" value="F:aspartic-type endopeptidase activity"/>
    <property type="evidence" value="ECO:0007669"/>
    <property type="project" value="InterPro"/>
</dbReference>
<dbReference type="EMBL" id="CAJPWZ010001174">
    <property type="protein sequence ID" value="CAG2209429.1"/>
    <property type="molecule type" value="Genomic_DNA"/>
</dbReference>
<dbReference type="GO" id="GO:0006508">
    <property type="term" value="P:proteolysis"/>
    <property type="evidence" value="ECO:0007669"/>
    <property type="project" value="InterPro"/>
</dbReference>
<dbReference type="CDD" id="cd00303">
    <property type="entry name" value="retropepsin_like"/>
    <property type="match status" value="1"/>
</dbReference>
<feature type="region of interest" description="Disordered" evidence="3">
    <location>
        <begin position="1"/>
        <end position="20"/>
    </location>
</feature>
<feature type="region of interest" description="Disordered" evidence="3">
    <location>
        <begin position="528"/>
        <end position="557"/>
    </location>
</feature>
<dbReference type="InterPro" id="IPR021109">
    <property type="entry name" value="Peptidase_aspartic_dom_sf"/>
</dbReference>
<dbReference type="PROSITE" id="PS00141">
    <property type="entry name" value="ASP_PROTEASE"/>
    <property type="match status" value="1"/>
</dbReference>
<evidence type="ECO:0000256" key="2">
    <source>
        <dbReference type="PROSITE-ProRule" id="PRU00047"/>
    </source>
</evidence>
<dbReference type="SUPFAM" id="SSF57756">
    <property type="entry name" value="Retrovirus zinc finger-like domains"/>
    <property type="match status" value="1"/>
</dbReference>
<comment type="caution">
    <text evidence="6">The sequence shown here is derived from an EMBL/GenBank/DDBJ whole genome shotgun (WGS) entry which is preliminary data.</text>
</comment>
<keyword evidence="7" id="KW-1185">Reference proteome</keyword>
<feature type="compositionally biased region" description="Basic and acidic residues" evidence="3">
    <location>
        <begin position="545"/>
        <end position="555"/>
    </location>
</feature>
<feature type="compositionally biased region" description="Polar residues" evidence="3">
    <location>
        <begin position="287"/>
        <end position="298"/>
    </location>
</feature>
<protein>
    <recommendedName>
        <fullName evidence="8">CCHC-type domain-containing protein</fullName>
    </recommendedName>
</protein>
<evidence type="ECO:0008006" key="8">
    <source>
        <dbReference type="Google" id="ProtNLM"/>
    </source>
</evidence>
<dbReference type="PROSITE" id="PS50175">
    <property type="entry name" value="ASP_PROT_RETROV"/>
    <property type="match status" value="1"/>
</dbReference>
<dbReference type="InterPro" id="IPR036875">
    <property type="entry name" value="Znf_CCHC_sf"/>
</dbReference>
<evidence type="ECO:0000259" key="5">
    <source>
        <dbReference type="PROSITE" id="PS50175"/>
    </source>
</evidence>
<dbReference type="SUPFAM" id="SSF50630">
    <property type="entry name" value="Acid proteases"/>
    <property type="match status" value="1"/>
</dbReference>
<feature type="compositionally biased region" description="Polar residues" evidence="3">
    <location>
        <begin position="528"/>
        <end position="544"/>
    </location>
</feature>
<keyword evidence="2" id="KW-0863">Zinc-finger</keyword>